<evidence type="ECO:0000256" key="3">
    <source>
        <dbReference type="ARBA" id="ARBA00022723"/>
    </source>
</evidence>
<feature type="repeat" description="CHCR" evidence="8">
    <location>
        <begin position="193"/>
        <end position="291"/>
    </location>
</feature>
<keyword evidence="4" id="KW-0863">Zinc-finger</keyword>
<reference evidence="10" key="1">
    <citation type="submission" date="2021-02" db="EMBL/GenBank/DDBJ databases">
        <authorList>
            <person name="Nieuwenhuis M."/>
            <person name="Van De Peppel L.J.J."/>
        </authorList>
    </citation>
    <scope>NUCLEOTIDE SEQUENCE</scope>
    <source>
        <strain evidence="10">D49</strain>
    </source>
</reference>
<evidence type="ECO:0000256" key="4">
    <source>
        <dbReference type="ARBA" id="ARBA00022771"/>
    </source>
</evidence>
<dbReference type="OrthoDB" id="26184at2759"/>
<dbReference type="GO" id="GO:0030674">
    <property type="term" value="F:protein-macromolecule adaptor activity"/>
    <property type="evidence" value="ECO:0007669"/>
    <property type="project" value="TreeGrafter"/>
</dbReference>
<dbReference type="GO" id="GO:0007032">
    <property type="term" value="P:endosome organization"/>
    <property type="evidence" value="ECO:0007669"/>
    <property type="project" value="TreeGrafter"/>
</dbReference>
<dbReference type="AlphaFoldDB" id="A0A9P7K162"/>
<dbReference type="PROSITE" id="PS50236">
    <property type="entry name" value="CHCR"/>
    <property type="match status" value="1"/>
</dbReference>
<evidence type="ECO:0000256" key="7">
    <source>
        <dbReference type="ARBA" id="ARBA00023136"/>
    </source>
</evidence>
<dbReference type="GO" id="GO:0006886">
    <property type="term" value="P:intracellular protein transport"/>
    <property type="evidence" value="ECO:0007669"/>
    <property type="project" value="UniProtKB-UniRule"/>
</dbReference>
<protein>
    <recommendedName>
        <fullName evidence="9">PEP5/VPS11 N-terminal domain-containing protein</fullName>
    </recommendedName>
</protein>
<dbReference type="PANTHER" id="PTHR23323:SF24">
    <property type="entry name" value="VACUOLAR PROTEIN SORTING-ASSOCIATED PROTEIN 11 HOMOLOG"/>
    <property type="match status" value="1"/>
</dbReference>
<name>A0A9P7K162_9AGAR</name>
<dbReference type="GO" id="GO:0030897">
    <property type="term" value="C:HOPS complex"/>
    <property type="evidence" value="ECO:0007669"/>
    <property type="project" value="TreeGrafter"/>
</dbReference>
<evidence type="ECO:0000256" key="6">
    <source>
        <dbReference type="ARBA" id="ARBA00022927"/>
    </source>
</evidence>
<keyword evidence="2" id="KW-0813">Transport</keyword>
<keyword evidence="7" id="KW-0472">Membrane</keyword>
<sequence>MITGLGFREPMVDEIGCGLGCATMGRRMSNMVTAKDKGIFFCSTEGRRPCYAYQWTKSSIQSHLNYLVIVSPPFFASAASASATVRNFATHTPNYGESDIAKVIVFEPGNKYVAYSGTFTNNMREVISQWAVMFAGEVTATKLDLLYHKSLYGLALSLAKTQQLDEASVADIHRQYGEYLYVKGECDTAMQQFVQTIGHLQPSCVIRKFLDAQRIHHLVTYFQELHSLGLANSDHITLLLNTYTKLKDVTHLDSFIKTKAKRNADNTDELPFDLKTAIQDCRQAGYFSRSR</sequence>
<proteinExistence type="predicted"/>
<dbReference type="PANTHER" id="PTHR23323">
    <property type="entry name" value="VACUOLAR PROTEIN SORTING-ASSOCIATED PROTEIN"/>
    <property type="match status" value="1"/>
</dbReference>
<dbReference type="GO" id="GO:0007033">
    <property type="term" value="P:vacuole organization"/>
    <property type="evidence" value="ECO:0007669"/>
    <property type="project" value="TreeGrafter"/>
</dbReference>
<keyword evidence="5" id="KW-0862">Zinc</keyword>
<dbReference type="InterPro" id="IPR057308">
    <property type="entry name" value="CHCR_PEP5_VPS11"/>
</dbReference>
<keyword evidence="6" id="KW-0653">Protein transport</keyword>
<comment type="caution">
    <text evidence="10">The sequence shown here is derived from an EMBL/GenBank/DDBJ whole genome shotgun (WGS) entry which is preliminary data.</text>
</comment>
<dbReference type="GO" id="GO:0008270">
    <property type="term" value="F:zinc ion binding"/>
    <property type="evidence" value="ECO:0007669"/>
    <property type="project" value="UniProtKB-KW"/>
</dbReference>
<dbReference type="GO" id="GO:0006904">
    <property type="term" value="P:vesicle docking involved in exocytosis"/>
    <property type="evidence" value="ECO:0007669"/>
    <property type="project" value="TreeGrafter"/>
</dbReference>
<keyword evidence="3" id="KW-0479">Metal-binding</keyword>
<dbReference type="InterPro" id="IPR057307">
    <property type="entry name" value="PEP5_VPS11_N"/>
</dbReference>
<evidence type="ECO:0000313" key="10">
    <source>
        <dbReference type="EMBL" id="KAG5633671.1"/>
    </source>
</evidence>
<evidence type="ECO:0000256" key="5">
    <source>
        <dbReference type="ARBA" id="ARBA00022833"/>
    </source>
</evidence>
<gene>
    <name evidence="10" type="ORF">H0H81_006121</name>
</gene>
<feature type="domain" description="PEP5/VPS11 N-terminal" evidence="9">
    <location>
        <begin position="9"/>
        <end position="134"/>
    </location>
</feature>
<evidence type="ECO:0000313" key="11">
    <source>
        <dbReference type="Proteomes" id="UP000717328"/>
    </source>
</evidence>
<accession>A0A9P7K162</accession>
<organism evidence="10 11">
    <name type="scientific">Sphagnurus paluster</name>
    <dbReference type="NCBI Taxonomy" id="117069"/>
    <lineage>
        <taxon>Eukaryota</taxon>
        <taxon>Fungi</taxon>
        <taxon>Dikarya</taxon>
        <taxon>Basidiomycota</taxon>
        <taxon>Agaricomycotina</taxon>
        <taxon>Agaricomycetes</taxon>
        <taxon>Agaricomycetidae</taxon>
        <taxon>Agaricales</taxon>
        <taxon>Tricholomatineae</taxon>
        <taxon>Lyophyllaceae</taxon>
        <taxon>Sphagnurus</taxon>
    </lineage>
</organism>
<evidence type="ECO:0000259" key="9">
    <source>
        <dbReference type="Pfam" id="PF23341"/>
    </source>
</evidence>
<dbReference type="GO" id="GO:0048284">
    <property type="term" value="P:organelle fusion"/>
    <property type="evidence" value="ECO:0007669"/>
    <property type="project" value="TreeGrafter"/>
</dbReference>
<dbReference type="GO" id="GO:0005768">
    <property type="term" value="C:endosome"/>
    <property type="evidence" value="ECO:0007669"/>
    <property type="project" value="TreeGrafter"/>
</dbReference>
<dbReference type="Pfam" id="PF23341">
    <property type="entry name" value="PEP5_VPS11_N"/>
    <property type="match status" value="1"/>
</dbReference>
<evidence type="ECO:0000256" key="8">
    <source>
        <dbReference type="PROSITE-ProRule" id="PRU01006"/>
    </source>
</evidence>
<dbReference type="InterPro" id="IPR000547">
    <property type="entry name" value="Clathrin_H-chain/VPS_repeat"/>
</dbReference>
<comment type="subcellular location">
    <subcellularLocation>
        <location evidence="1">Endomembrane system</location>
        <topology evidence="1">Peripheral membrane protein</topology>
    </subcellularLocation>
</comment>
<evidence type="ECO:0000256" key="1">
    <source>
        <dbReference type="ARBA" id="ARBA00004184"/>
    </source>
</evidence>
<keyword evidence="11" id="KW-1185">Reference proteome</keyword>
<reference evidence="10" key="2">
    <citation type="submission" date="2021-10" db="EMBL/GenBank/DDBJ databases">
        <title>Phylogenomics reveals ancestral predisposition of the termite-cultivated fungus Termitomyces towards a domesticated lifestyle.</title>
        <authorList>
            <person name="Auxier B."/>
            <person name="Grum-Grzhimaylo A."/>
            <person name="Cardenas M.E."/>
            <person name="Lodge J.D."/>
            <person name="Laessoe T."/>
            <person name="Pedersen O."/>
            <person name="Smith M.E."/>
            <person name="Kuyper T.W."/>
            <person name="Franco-Molano E.A."/>
            <person name="Baroni T.J."/>
            <person name="Aanen D.K."/>
        </authorList>
    </citation>
    <scope>NUCLEOTIDE SEQUENCE</scope>
    <source>
        <strain evidence="10">D49</strain>
    </source>
</reference>
<dbReference type="EMBL" id="JABCKI010007270">
    <property type="protein sequence ID" value="KAG5633671.1"/>
    <property type="molecule type" value="Genomic_DNA"/>
</dbReference>
<evidence type="ECO:0000256" key="2">
    <source>
        <dbReference type="ARBA" id="ARBA00022448"/>
    </source>
</evidence>
<dbReference type="Proteomes" id="UP000717328">
    <property type="component" value="Unassembled WGS sequence"/>
</dbReference>
<dbReference type="Pfam" id="PF23356">
    <property type="entry name" value="TPR_PEP5_VPS11"/>
    <property type="match status" value="1"/>
</dbReference>